<evidence type="ECO:0008006" key="4">
    <source>
        <dbReference type="Google" id="ProtNLM"/>
    </source>
</evidence>
<gene>
    <name evidence="2" type="ORF">NMY3_03071</name>
</gene>
<evidence type="ECO:0000313" key="2">
    <source>
        <dbReference type="EMBL" id="ALI37258.1"/>
    </source>
</evidence>
<dbReference type="KEGG" id="taa:NMY3_03071"/>
<dbReference type="InterPro" id="IPR052517">
    <property type="entry name" value="GlcG_carb_metab_protein"/>
</dbReference>
<reference evidence="3" key="1">
    <citation type="submission" date="2015-10" db="EMBL/GenBank/DDBJ databases">
        <title>Niche specialization of a soil ammonia-oxidizing archaeon, Candidatus Nitrosocosmicus oleophilus.</title>
        <authorList>
            <person name="Jung M.-Y."/>
            <person name="Rhee S.-K."/>
        </authorList>
    </citation>
    <scope>NUCLEOTIDE SEQUENCE [LARGE SCALE GENOMIC DNA]</scope>
    <source>
        <strain evidence="3">MY3</strain>
    </source>
</reference>
<evidence type="ECO:0000313" key="3">
    <source>
        <dbReference type="Proteomes" id="UP000058925"/>
    </source>
</evidence>
<dbReference type="EMBL" id="CP012850">
    <property type="protein sequence ID" value="ALI37258.1"/>
    <property type="molecule type" value="Genomic_DNA"/>
</dbReference>
<dbReference type="Gene3D" id="3.30.450.150">
    <property type="entry name" value="Haem-degrading domain"/>
    <property type="match status" value="1"/>
</dbReference>
<keyword evidence="3" id="KW-1185">Reference proteome</keyword>
<dbReference type="SUPFAM" id="SSF143744">
    <property type="entry name" value="GlcG-like"/>
    <property type="match status" value="1"/>
</dbReference>
<dbReference type="PANTHER" id="PTHR34309:SF10">
    <property type="entry name" value="SLR1406 PROTEIN"/>
    <property type="match status" value="1"/>
</dbReference>
<feature type="region of interest" description="Disordered" evidence="1">
    <location>
        <begin position="190"/>
        <end position="225"/>
    </location>
</feature>
<dbReference type="Proteomes" id="UP000058925">
    <property type="component" value="Chromosome"/>
</dbReference>
<dbReference type="InterPro" id="IPR005624">
    <property type="entry name" value="PduO/GlcC-like"/>
</dbReference>
<organism evidence="2 3">
    <name type="scientific">Candidatus Nitrosocosmicus oleophilus</name>
    <dbReference type="NCBI Taxonomy" id="1353260"/>
    <lineage>
        <taxon>Archaea</taxon>
        <taxon>Nitrososphaerota</taxon>
        <taxon>Nitrososphaeria</taxon>
        <taxon>Nitrososphaerales</taxon>
        <taxon>Nitrososphaeraceae</taxon>
        <taxon>Candidatus Nitrosocosmicus</taxon>
    </lineage>
</organism>
<dbReference type="Pfam" id="PF03928">
    <property type="entry name" value="HbpS-like"/>
    <property type="match status" value="1"/>
</dbReference>
<evidence type="ECO:0000256" key="1">
    <source>
        <dbReference type="SAM" id="MobiDB-lite"/>
    </source>
</evidence>
<proteinExistence type="predicted"/>
<dbReference type="AlphaFoldDB" id="A0A654M0J7"/>
<accession>A0A654M0J7</accession>
<dbReference type="PANTHER" id="PTHR34309">
    <property type="entry name" value="SLR1406 PROTEIN"/>
    <property type="match status" value="1"/>
</dbReference>
<name>A0A654M0J7_9ARCH</name>
<feature type="compositionally biased region" description="Polar residues" evidence="1">
    <location>
        <begin position="195"/>
        <end position="225"/>
    </location>
</feature>
<sequence length="225" mass="23309">MKMKLPVFNKFRDSKFLLLMVLSGPGFFFMSSMINDANATEDNSTSMVLNTQHTIPLKVAQQLAMATQDACTDKGFPVTVSVLNRDGIDILLARGDGTTGASVDVAQDKAYAAVGFQSPTSGLEERAKTSNPGIIAVEGFTVLPGGLPIRAGDEVVGGIGVSGAPSGKIDEECATAGLSAIASTISSIDTSNASNQMNNTSVTNPNSNQTSNARSNNLTSIESSP</sequence>
<dbReference type="InterPro" id="IPR038084">
    <property type="entry name" value="PduO/GlcC-like_sf"/>
</dbReference>
<protein>
    <recommendedName>
        <fullName evidence="4">Heme-binding protein</fullName>
    </recommendedName>
</protein>